<dbReference type="AlphaFoldDB" id="A0AAD5D104"/>
<accession>A0AAD5D104</accession>
<gene>
    <name evidence="1" type="ORF">M8C21_012565</name>
</gene>
<dbReference type="Proteomes" id="UP001206925">
    <property type="component" value="Unassembled WGS sequence"/>
</dbReference>
<keyword evidence="2" id="KW-1185">Reference proteome</keyword>
<proteinExistence type="predicted"/>
<evidence type="ECO:0000313" key="2">
    <source>
        <dbReference type="Proteomes" id="UP001206925"/>
    </source>
</evidence>
<dbReference type="EMBL" id="JAMZMK010005989">
    <property type="protein sequence ID" value="KAI7751080.1"/>
    <property type="molecule type" value="Genomic_DNA"/>
</dbReference>
<comment type="caution">
    <text evidence="1">The sequence shown here is derived from an EMBL/GenBank/DDBJ whole genome shotgun (WGS) entry which is preliminary data.</text>
</comment>
<organism evidence="1 2">
    <name type="scientific">Ambrosia artemisiifolia</name>
    <name type="common">Common ragweed</name>
    <dbReference type="NCBI Taxonomy" id="4212"/>
    <lineage>
        <taxon>Eukaryota</taxon>
        <taxon>Viridiplantae</taxon>
        <taxon>Streptophyta</taxon>
        <taxon>Embryophyta</taxon>
        <taxon>Tracheophyta</taxon>
        <taxon>Spermatophyta</taxon>
        <taxon>Magnoliopsida</taxon>
        <taxon>eudicotyledons</taxon>
        <taxon>Gunneridae</taxon>
        <taxon>Pentapetalae</taxon>
        <taxon>asterids</taxon>
        <taxon>campanulids</taxon>
        <taxon>Asterales</taxon>
        <taxon>Asteraceae</taxon>
        <taxon>Asteroideae</taxon>
        <taxon>Heliantheae alliance</taxon>
        <taxon>Heliantheae</taxon>
        <taxon>Ambrosia</taxon>
    </lineage>
</organism>
<reference evidence="1" key="1">
    <citation type="submission" date="2022-06" db="EMBL/GenBank/DDBJ databases">
        <title>Uncovering the hologenomic basis of an extraordinary plant invasion.</title>
        <authorList>
            <person name="Bieker V.C."/>
            <person name="Martin M.D."/>
            <person name="Gilbert T."/>
            <person name="Hodgins K."/>
            <person name="Battlay P."/>
            <person name="Petersen B."/>
            <person name="Wilson J."/>
        </authorList>
    </citation>
    <scope>NUCLEOTIDE SEQUENCE</scope>
    <source>
        <strain evidence="1">AA19_3_7</strain>
        <tissue evidence="1">Leaf</tissue>
    </source>
</reference>
<sequence length="112" mass="12721">MIPAPVFVVIFSAFPDDGDRVEAFFLRLNNTADPVTVHRSMKPNRSRSESRASVMADKVIFLGFRYFGREKQRRCADGRHWKLGFSWSQIDMSVTPGIFGPSKAFAIRGHVE</sequence>
<evidence type="ECO:0000313" key="1">
    <source>
        <dbReference type="EMBL" id="KAI7751080.1"/>
    </source>
</evidence>
<name>A0AAD5D104_AMBAR</name>
<protein>
    <submittedName>
        <fullName evidence="1">Uncharacterized protein</fullName>
    </submittedName>
</protein>